<protein>
    <recommendedName>
        <fullName evidence="5">Nitrogen fixation protein NifZ</fullName>
    </recommendedName>
</protein>
<evidence type="ECO:0000313" key="3">
    <source>
        <dbReference type="EMBL" id="BBO99662.1"/>
    </source>
</evidence>
<comment type="similarity">
    <text evidence="1">Belongs to the NifZ family.</text>
</comment>
<dbReference type="InterPro" id="IPR007415">
    <property type="entry name" value="Nitrogenase_MoFe_mat_NifZ"/>
</dbReference>
<proteinExistence type="inferred from homology"/>
<name>A0A809S7C1_9PROT</name>
<organism evidence="3 4">
    <name type="scientific">Sulfuriferula nivalis</name>
    <dbReference type="NCBI Taxonomy" id="2675298"/>
    <lineage>
        <taxon>Bacteria</taxon>
        <taxon>Pseudomonadati</taxon>
        <taxon>Pseudomonadota</taxon>
        <taxon>Betaproteobacteria</taxon>
        <taxon>Nitrosomonadales</taxon>
        <taxon>Sulfuricellaceae</taxon>
        <taxon>Sulfuriferula</taxon>
    </lineage>
</organism>
<keyword evidence="4" id="KW-1185">Reference proteome</keyword>
<dbReference type="EMBL" id="AP021881">
    <property type="protein sequence ID" value="BBO99662.1"/>
    <property type="molecule type" value="Genomic_DNA"/>
</dbReference>
<evidence type="ECO:0000256" key="2">
    <source>
        <dbReference type="ARBA" id="ARBA00023231"/>
    </source>
</evidence>
<sequence length="100" mass="11376">MKISRDDSIVELSGPPDFNYGQKVKSLKTVRNDGTFQGKEIGDILVNKGDIGYVTSIGTFLQQFYIYAVEFVEHGYRVGMRGKELDAVEEMKPYDQEVQF</sequence>
<dbReference type="Pfam" id="PF04319">
    <property type="entry name" value="NifZ"/>
    <property type="match status" value="1"/>
</dbReference>
<gene>
    <name evidence="3" type="ORF">SFSGTM_03710</name>
</gene>
<evidence type="ECO:0008006" key="5">
    <source>
        <dbReference type="Google" id="ProtNLM"/>
    </source>
</evidence>
<evidence type="ECO:0000256" key="1">
    <source>
        <dbReference type="ARBA" id="ARBA00008027"/>
    </source>
</evidence>
<accession>A0A809S7C1</accession>
<evidence type="ECO:0000313" key="4">
    <source>
        <dbReference type="Proteomes" id="UP000463939"/>
    </source>
</evidence>
<dbReference type="RefSeq" id="WP_162083682.1">
    <property type="nucleotide sequence ID" value="NZ_AP021881.1"/>
</dbReference>
<reference evidence="4" key="1">
    <citation type="submission" date="2019-11" db="EMBL/GenBank/DDBJ databases">
        <title>Isolation and characterization of a novel species in the genus Sulfuriferula.</title>
        <authorList>
            <person name="Mochizuki J."/>
            <person name="Kojima H."/>
            <person name="Fukui M."/>
        </authorList>
    </citation>
    <scope>NUCLEOTIDE SEQUENCE [LARGE SCALE GENOMIC DNA]</scope>
    <source>
        <strain evidence="4">SGTM</strain>
    </source>
</reference>
<dbReference type="Proteomes" id="UP000463939">
    <property type="component" value="Chromosome"/>
</dbReference>
<dbReference type="AlphaFoldDB" id="A0A809S7C1"/>
<dbReference type="GO" id="GO:0009399">
    <property type="term" value="P:nitrogen fixation"/>
    <property type="evidence" value="ECO:0007669"/>
    <property type="project" value="InterPro"/>
</dbReference>
<dbReference type="KEGG" id="sniv:SFSGTM_03710"/>
<keyword evidence="2" id="KW-0535">Nitrogen fixation</keyword>